<dbReference type="STRING" id="210143.A0A1R3GU52"/>
<name>A0A1R3GU52_COCAP</name>
<feature type="region of interest" description="Disordered" evidence="2">
    <location>
        <begin position="328"/>
        <end position="349"/>
    </location>
</feature>
<sequence>MPRPGPRPYVCERRAWHSDRHQPMRGSLIQEIFRVVNEIHSSATKKNKEWQEKLPVVVLKAEEIMYSKANSELEYMDLKTLWDRTNDAINTIIRRDESTETGELLQPCIEAALNLGCTPRRTLRSQRNCNPGCYLSMGAQEAENTSQGNLTTNSHCVASFPSFMKPTTMDVTHLSSESQKHLADDSNCTTNKFPLTSENCPYLSNDQCLPVEKYPPTNMYSIYPLYYGNHPKFEELQHGFGIFPKSISNTVEPAKISAIHNLFSSDVDSSNKINQTNVRNTSNNPHEIACDLSLRLGPVGNGRSQEIEDTGSTSLGWKSNLTPSIDNKFSSFPSSNRDDPLNSSSNECSVEGEHMNVGATMRKRKTVYGPSVDQQFCLPPKVPFSHLSGRMKSARS</sequence>
<dbReference type="GO" id="GO:0003712">
    <property type="term" value="F:transcription coregulator activity"/>
    <property type="evidence" value="ECO:0007669"/>
    <property type="project" value="InterPro"/>
</dbReference>
<comment type="caution">
    <text evidence="3">The sequence shown here is derived from an EMBL/GenBank/DDBJ whole genome shotgun (WGS) entry which is preliminary data.</text>
</comment>
<dbReference type="Proteomes" id="UP000188268">
    <property type="component" value="Unassembled WGS sequence"/>
</dbReference>
<protein>
    <recommendedName>
        <fullName evidence="5">Histone acetyltransferase</fullName>
    </recommendedName>
</protein>
<evidence type="ECO:0000313" key="3">
    <source>
        <dbReference type="EMBL" id="OMO61658.1"/>
    </source>
</evidence>
<reference evidence="3 4" key="1">
    <citation type="submission" date="2013-09" db="EMBL/GenBank/DDBJ databases">
        <title>Corchorus capsularis genome sequencing.</title>
        <authorList>
            <person name="Alam M."/>
            <person name="Haque M.S."/>
            <person name="Islam M.S."/>
            <person name="Emdad E.M."/>
            <person name="Islam M.M."/>
            <person name="Ahmed B."/>
            <person name="Halim A."/>
            <person name="Hossen Q.M.M."/>
            <person name="Hossain M.Z."/>
            <person name="Ahmed R."/>
            <person name="Khan M.M."/>
            <person name="Islam R."/>
            <person name="Rashid M.M."/>
            <person name="Khan S.A."/>
            <person name="Rahman M.S."/>
            <person name="Alam M."/>
        </authorList>
    </citation>
    <scope>NUCLEOTIDE SEQUENCE [LARGE SCALE GENOMIC DNA]</scope>
    <source>
        <strain evidence="4">cv. CVL-1</strain>
        <tissue evidence="3">Whole seedling</tissue>
    </source>
</reference>
<dbReference type="PANTHER" id="PTHR35300">
    <property type="entry name" value="COACTIVATOR CBP, KIX DOMAIN-CONTAINING PROTEIN-RELATED"/>
    <property type="match status" value="1"/>
</dbReference>
<dbReference type="AlphaFoldDB" id="A0A1R3GU52"/>
<dbReference type="OrthoDB" id="1937968at2759"/>
<evidence type="ECO:0008006" key="5">
    <source>
        <dbReference type="Google" id="ProtNLM"/>
    </source>
</evidence>
<dbReference type="InterPro" id="IPR036529">
    <property type="entry name" value="KIX_dom_sf"/>
</dbReference>
<gene>
    <name evidence="3" type="ORF">CCACVL1_23335</name>
</gene>
<keyword evidence="1" id="KW-0539">Nucleus</keyword>
<dbReference type="GO" id="GO:0006355">
    <property type="term" value="P:regulation of DNA-templated transcription"/>
    <property type="evidence" value="ECO:0007669"/>
    <property type="project" value="InterPro"/>
</dbReference>
<dbReference type="Gene3D" id="1.10.246.20">
    <property type="entry name" value="Coactivator CBP, KIX domain"/>
    <property type="match status" value="1"/>
</dbReference>
<feature type="compositionally biased region" description="Polar residues" evidence="2">
    <location>
        <begin position="328"/>
        <end position="348"/>
    </location>
</feature>
<dbReference type="Gramene" id="OMO61658">
    <property type="protein sequence ID" value="OMO61658"/>
    <property type="gene ID" value="CCACVL1_23335"/>
</dbReference>
<dbReference type="PANTHER" id="PTHR35300:SF5">
    <property type="entry name" value="HISTONE ACETYLTRANSFERASE"/>
    <property type="match status" value="1"/>
</dbReference>
<keyword evidence="4" id="KW-1185">Reference proteome</keyword>
<dbReference type="EMBL" id="AWWV01013413">
    <property type="protein sequence ID" value="OMO61658.1"/>
    <property type="molecule type" value="Genomic_DNA"/>
</dbReference>
<evidence type="ECO:0000256" key="1">
    <source>
        <dbReference type="ARBA" id="ARBA00023242"/>
    </source>
</evidence>
<accession>A0A1R3GU52</accession>
<evidence type="ECO:0000313" key="4">
    <source>
        <dbReference type="Proteomes" id="UP000188268"/>
    </source>
</evidence>
<evidence type="ECO:0000256" key="2">
    <source>
        <dbReference type="SAM" id="MobiDB-lite"/>
    </source>
</evidence>
<proteinExistence type="predicted"/>
<dbReference type="OMA" id="EPAKMGV"/>
<organism evidence="3 4">
    <name type="scientific">Corchorus capsularis</name>
    <name type="common">Jute</name>
    <dbReference type="NCBI Taxonomy" id="210143"/>
    <lineage>
        <taxon>Eukaryota</taxon>
        <taxon>Viridiplantae</taxon>
        <taxon>Streptophyta</taxon>
        <taxon>Embryophyta</taxon>
        <taxon>Tracheophyta</taxon>
        <taxon>Spermatophyta</taxon>
        <taxon>Magnoliopsida</taxon>
        <taxon>eudicotyledons</taxon>
        <taxon>Gunneridae</taxon>
        <taxon>Pentapetalae</taxon>
        <taxon>rosids</taxon>
        <taxon>malvids</taxon>
        <taxon>Malvales</taxon>
        <taxon>Malvaceae</taxon>
        <taxon>Grewioideae</taxon>
        <taxon>Apeibeae</taxon>
        <taxon>Corchorus</taxon>
    </lineage>
</organism>